<sequence>MATMRSTPASRLLKLLLQQNMAHHVHVARYQIHQLALPETQIIAATPRLFASSPALKGNVLRRFFAADGLQGSSQQAMEKGSEAVDKTGDKVGDMANKSKQYAQEKMDSATDATGEVKEKAKQTTSEVAESAKDTSQKVEETVKDKSQEAKEHGKGMAENVTETAQGLKDVGVEAAKSIKRDAEKIAEKAGLKSPN</sequence>
<proteinExistence type="predicted"/>
<dbReference type="Gene3D" id="1.20.120.20">
    <property type="entry name" value="Apolipoprotein"/>
    <property type="match status" value="1"/>
</dbReference>
<dbReference type="Proteomes" id="UP001497444">
    <property type="component" value="Chromosome 4"/>
</dbReference>
<evidence type="ECO:0000313" key="1">
    <source>
        <dbReference type="EMBL" id="CAK9272024.1"/>
    </source>
</evidence>
<organism evidence="1 2">
    <name type="scientific">Sphagnum jensenii</name>
    <dbReference type="NCBI Taxonomy" id="128206"/>
    <lineage>
        <taxon>Eukaryota</taxon>
        <taxon>Viridiplantae</taxon>
        <taxon>Streptophyta</taxon>
        <taxon>Embryophyta</taxon>
        <taxon>Bryophyta</taxon>
        <taxon>Sphagnophytina</taxon>
        <taxon>Sphagnopsida</taxon>
        <taxon>Sphagnales</taxon>
        <taxon>Sphagnaceae</taxon>
        <taxon>Sphagnum</taxon>
    </lineage>
</organism>
<dbReference type="PANTHER" id="PTHR47372">
    <property type="entry name" value="DAUER UP-REGULATED-RELATED"/>
    <property type="match status" value="1"/>
</dbReference>
<name>A0ABP0X0C9_9BRYO</name>
<evidence type="ECO:0000313" key="2">
    <source>
        <dbReference type="Proteomes" id="UP001497444"/>
    </source>
</evidence>
<gene>
    <name evidence="1" type="ORF">CSSPJE1EN1_LOCUS17502</name>
</gene>
<protein>
    <submittedName>
        <fullName evidence="1">Uncharacterized protein</fullName>
    </submittedName>
</protein>
<dbReference type="EMBL" id="OZ020099">
    <property type="protein sequence ID" value="CAK9272024.1"/>
    <property type="molecule type" value="Genomic_DNA"/>
</dbReference>
<dbReference type="PANTHER" id="PTHR47372:SF11">
    <property type="entry name" value="RE19971P"/>
    <property type="match status" value="1"/>
</dbReference>
<reference evidence="1" key="1">
    <citation type="submission" date="2024-02" db="EMBL/GenBank/DDBJ databases">
        <authorList>
            <consortium name="ELIXIR-Norway"/>
            <consortium name="Elixir Norway"/>
        </authorList>
    </citation>
    <scope>NUCLEOTIDE SEQUENCE</scope>
</reference>
<keyword evidence="2" id="KW-1185">Reference proteome</keyword>
<accession>A0ABP0X0C9</accession>